<dbReference type="EMBL" id="BAFK01000004">
    <property type="protein sequence ID" value="GAB58038.1"/>
    <property type="molecule type" value="Genomic_DNA"/>
</dbReference>
<proteinExistence type="predicted"/>
<evidence type="ECO:0000259" key="1">
    <source>
        <dbReference type="Pfam" id="PF13349"/>
    </source>
</evidence>
<organism evidence="2 3">
    <name type="scientific">Rheinheimera nanhaiensis E407-8</name>
    <dbReference type="NCBI Taxonomy" id="562729"/>
    <lineage>
        <taxon>Bacteria</taxon>
        <taxon>Pseudomonadati</taxon>
        <taxon>Pseudomonadota</taxon>
        <taxon>Gammaproteobacteria</taxon>
        <taxon>Chromatiales</taxon>
        <taxon>Chromatiaceae</taxon>
        <taxon>Rheinheimera</taxon>
    </lineage>
</organism>
<evidence type="ECO:0000313" key="2">
    <source>
        <dbReference type="EMBL" id="GAB58038.1"/>
    </source>
</evidence>
<keyword evidence="3" id="KW-1185">Reference proteome</keyword>
<protein>
    <recommendedName>
        <fullName evidence="1">DUF4097 domain-containing protein</fullName>
    </recommendedName>
</protein>
<gene>
    <name evidence="2" type="ORF">RNAN_1009</name>
</gene>
<reference evidence="2 3" key="1">
    <citation type="journal article" date="2012" name="J. Bacteriol.">
        <title>Genome Sequence of the Protease-Producing Bacterium Rheinheimera nanhaiensis E407-8T, Isolated from Deep-Sea Sediment of the South China Sea.</title>
        <authorList>
            <person name="Zhang X.-Y."/>
            <person name="Zhang Y.-J."/>
            <person name="Qin Q.-L."/>
            <person name="Xie B.-B."/>
            <person name="Chen X.-L."/>
            <person name="Zhou B.-C."/>
            <person name="Zhang Y.-Z."/>
        </authorList>
    </citation>
    <scope>NUCLEOTIDE SEQUENCE [LARGE SCALE GENOMIC DNA]</scope>
    <source>
        <strain evidence="2 3">E407-8</strain>
    </source>
</reference>
<dbReference type="Proteomes" id="UP000004374">
    <property type="component" value="Unassembled WGS sequence"/>
</dbReference>
<dbReference type="RefSeq" id="WP_008219359.1">
    <property type="nucleotide sequence ID" value="NZ_BAFK01000004.1"/>
</dbReference>
<dbReference type="Pfam" id="PF13349">
    <property type="entry name" value="DUF4097"/>
    <property type="match status" value="1"/>
</dbReference>
<name>I1DVG0_9GAMM</name>
<feature type="domain" description="DUF4097" evidence="1">
    <location>
        <begin position="47"/>
        <end position="326"/>
    </location>
</feature>
<accession>I1DVG0</accession>
<evidence type="ECO:0000313" key="3">
    <source>
        <dbReference type="Proteomes" id="UP000004374"/>
    </source>
</evidence>
<dbReference type="STRING" id="562729.RNAN_1009"/>
<dbReference type="InterPro" id="IPR025164">
    <property type="entry name" value="Toastrack_DUF4097"/>
</dbReference>
<comment type="caution">
    <text evidence="2">The sequence shown here is derived from an EMBL/GenBank/DDBJ whole genome shotgun (WGS) entry which is preliminary data.</text>
</comment>
<sequence>MQIANNLSVRNVWGSGLFGVMLLGVSQLALADPRTVVNERVSVSANEKIYLEVMSGEITIKAVDTNTFSVTGKLDEKATGYEFDSKDGFTRFEMTMPRQVNYRWNDKGNAAQLSFEVPVGSSVEFKGVNGNVSVSGIHGSSQIGTVNGEITATDLRNSVQLSSVNGEIKLSGASGRIELSSVNGEIEDTDSRGRISYEVVNGEIKASSSAEEVSVSTVNGDADLKLSGTTQLKLSTVNGEIDAALRDSAAPRISGSSVSGDIELKLDSSISARFELKASAGGSIDNKLSSDKASKAKYGPSRSLQFTLGSGDGSVELTTVSGDIKLEKL</sequence>
<dbReference type="AlphaFoldDB" id="I1DVG0"/>